<evidence type="ECO:0000259" key="11">
    <source>
        <dbReference type="PROSITE" id="PS50146"/>
    </source>
</evidence>
<name>A0ABW1L5E1_9BACL</name>
<proteinExistence type="inferred from homology"/>
<evidence type="ECO:0000256" key="10">
    <source>
        <dbReference type="ARBA" id="ARBA00023264"/>
    </source>
</evidence>
<evidence type="ECO:0000313" key="12">
    <source>
        <dbReference type="EMBL" id="MFC6039149.1"/>
    </source>
</evidence>
<dbReference type="EMBL" id="JBHSRI010000007">
    <property type="protein sequence ID" value="MFC6039149.1"/>
    <property type="molecule type" value="Genomic_DNA"/>
</dbReference>
<keyword evidence="3" id="KW-0444">Lipid biosynthesis</keyword>
<dbReference type="Pfam" id="PF00781">
    <property type="entry name" value="DAGK_cat"/>
    <property type="match status" value="1"/>
</dbReference>
<sequence length="308" mass="34218">MKTTIIVNPTAGNGKSLKRWEKFKGKLDFTYDLHMTSSPKHATALASECVQDGESQLLIAFGGDGTAHEVIEGVLDCPNCIVGVIGAGSANDFGRGFPSFQHPEEVNKYVHSLGNSNEMDIGYVVTQHQHFTFVNNAGIGFDAYVAYQVNKSKVKKMLNKFSLGKLAYTYFVMKTLVTFKHFTLTVECPTHSQTFEKVWFATISNQPYFGGGMKISPQSNPADGEIEITLVHHLSRIKLLLLFASVFFGKHTSFKEVHQMSSTTFKLTTNESVYRHTDGEYANQTSPHIADEFTVQSKKWKIASIIAP</sequence>
<dbReference type="InterPro" id="IPR005218">
    <property type="entry name" value="Diacylglycerol/lipid_kinase"/>
</dbReference>
<keyword evidence="13" id="KW-1185">Reference proteome</keyword>
<dbReference type="PROSITE" id="PS50146">
    <property type="entry name" value="DAGK"/>
    <property type="match status" value="1"/>
</dbReference>
<dbReference type="Proteomes" id="UP001596170">
    <property type="component" value="Unassembled WGS sequence"/>
</dbReference>
<comment type="cofactor">
    <cofactor evidence="1">
        <name>Mg(2+)</name>
        <dbReference type="ChEBI" id="CHEBI:18420"/>
    </cofactor>
</comment>
<comment type="similarity">
    <text evidence="2">Belongs to the diacylglycerol/lipid kinase family.</text>
</comment>
<keyword evidence="8" id="KW-0443">Lipid metabolism</keyword>
<dbReference type="GO" id="GO:0016301">
    <property type="term" value="F:kinase activity"/>
    <property type="evidence" value="ECO:0007669"/>
    <property type="project" value="UniProtKB-KW"/>
</dbReference>
<dbReference type="EC" id="2.7.1.-" evidence="12"/>
<dbReference type="PANTHER" id="PTHR12358">
    <property type="entry name" value="SPHINGOSINE KINASE"/>
    <property type="match status" value="1"/>
</dbReference>
<dbReference type="Gene3D" id="2.60.200.40">
    <property type="match status" value="1"/>
</dbReference>
<keyword evidence="7" id="KW-0067">ATP-binding</keyword>
<dbReference type="NCBIfam" id="TIGR00147">
    <property type="entry name" value="YegS/Rv2252/BmrU family lipid kinase"/>
    <property type="match status" value="1"/>
</dbReference>
<dbReference type="PANTHER" id="PTHR12358:SF54">
    <property type="entry name" value="SPHINGOSINE KINASE RELATED PROTEIN"/>
    <property type="match status" value="1"/>
</dbReference>
<dbReference type="InterPro" id="IPR050187">
    <property type="entry name" value="Lipid_Phosphate_FormReg"/>
</dbReference>
<keyword evidence="4 12" id="KW-0808">Transferase</keyword>
<keyword evidence="6 12" id="KW-0418">Kinase</keyword>
<evidence type="ECO:0000256" key="7">
    <source>
        <dbReference type="ARBA" id="ARBA00022840"/>
    </source>
</evidence>
<evidence type="ECO:0000256" key="1">
    <source>
        <dbReference type="ARBA" id="ARBA00001946"/>
    </source>
</evidence>
<accession>A0ABW1L5E1</accession>
<evidence type="ECO:0000313" key="13">
    <source>
        <dbReference type="Proteomes" id="UP001596170"/>
    </source>
</evidence>
<gene>
    <name evidence="12" type="ORF">ACFPYN_06825</name>
</gene>
<evidence type="ECO:0000256" key="9">
    <source>
        <dbReference type="ARBA" id="ARBA00023209"/>
    </source>
</evidence>
<dbReference type="InterPro" id="IPR001206">
    <property type="entry name" value="Diacylglycerol_kinase_cat_dom"/>
</dbReference>
<evidence type="ECO:0000256" key="2">
    <source>
        <dbReference type="ARBA" id="ARBA00005983"/>
    </source>
</evidence>
<keyword evidence="10" id="KW-1208">Phospholipid metabolism</keyword>
<dbReference type="SUPFAM" id="SSF111331">
    <property type="entry name" value="NAD kinase/diacylglycerol kinase-like"/>
    <property type="match status" value="1"/>
</dbReference>
<dbReference type="InterPro" id="IPR017438">
    <property type="entry name" value="ATP-NAD_kinase_N"/>
</dbReference>
<feature type="domain" description="DAGKc" evidence="11">
    <location>
        <begin position="1"/>
        <end position="128"/>
    </location>
</feature>
<evidence type="ECO:0000256" key="8">
    <source>
        <dbReference type="ARBA" id="ARBA00023098"/>
    </source>
</evidence>
<evidence type="ECO:0000256" key="5">
    <source>
        <dbReference type="ARBA" id="ARBA00022741"/>
    </source>
</evidence>
<dbReference type="RefSeq" id="WP_377733230.1">
    <property type="nucleotide sequence ID" value="NZ_JBHSRI010000007.1"/>
</dbReference>
<evidence type="ECO:0000256" key="6">
    <source>
        <dbReference type="ARBA" id="ARBA00022777"/>
    </source>
</evidence>
<reference evidence="13" key="1">
    <citation type="journal article" date="2019" name="Int. J. Syst. Evol. Microbiol.">
        <title>The Global Catalogue of Microorganisms (GCM) 10K type strain sequencing project: providing services to taxonomists for standard genome sequencing and annotation.</title>
        <authorList>
            <consortium name="The Broad Institute Genomics Platform"/>
            <consortium name="The Broad Institute Genome Sequencing Center for Infectious Disease"/>
            <person name="Wu L."/>
            <person name="Ma J."/>
        </authorList>
    </citation>
    <scope>NUCLEOTIDE SEQUENCE [LARGE SCALE GENOMIC DNA]</scope>
    <source>
        <strain evidence="13">CCUG 54527</strain>
    </source>
</reference>
<keyword evidence="5" id="KW-0547">Nucleotide-binding</keyword>
<dbReference type="InterPro" id="IPR016064">
    <property type="entry name" value="NAD/diacylglycerol_kinase_sf"/>
</dbReference>
<evidence type="ECO:0000256" key="4">
    <source>
        <dbReference type="ARBA" id="ARBA00022679"/>
    </source>
</evidence>
<evidence type="ECO:0000256" key="3">
    <source>
        <dbReference type="ARBA" id="ARBA00022516"/>
    </source>
</evidence>
<dbReference type="InterPro" id="IPR045540">
    <property type="entry name" value="YegS/DAGK_C"/>
</dbReference>
<protein>
    <submittedName>
        <fullName evidence="12">Diacylglycerol/lipid kinase family protein</fullName>
        <ecNumber evidence="12">2.7.1.-</ecNumber>
    </submittedName>
</protein>
<dbReference type="Gene3D" id="3.40.50.10330">
    <property type="entry name" value="Probable inorganic polyphosphate/atp-NAD kinase, domain 1"/>
    <property type="match status" value="1"/>
</dbReference>
<dbReference type="Pfam" id="PF19279">
    <property type="entry name" value="YegS_C"/>
    <property type="match status" value="1"/>
</dbReference>
<keyword evidence="9" id="KW-0594">Phospholipid biosynthesis</keyword>
<organism evidence="12 13">
    <name type="scientific">Paenisporosarcina macmurdoensis</name>
    <dbReference type="NCBI Taxonomy" id="212659"/>
    <lineage>
        <taxon>Bacteria</taxon>
        <taxon>Bacillati</taxon>
        <taxon>Bacillota</taxon>
        <taxon>Bacilli</taxon>
        <taxon>Bacillales</taxon>
        <taxon>Caryophanaceae</taxon>
        <taxon>Paenisporosarcina</taxon>
    </lineage>
</organism>
<comment type="caution">
    <text evidence="12">The sequence shown here is derived from an EMBL/GenBank/DDBJ whole genome shotgun (WGS) entry which is preliminary data.</text>
</comment>